<feature type="region of interest" description="Disordered" evidence="1">
    <location>
        <begin position="230"/>
        <end position="270"/>
    </location>
</feature>
<evidence type="ECO:0000313" key="3">
    <source>
        <dbReference type="Proteomes" id="UP000722791"/>
    </source>
</evidence>
<comment type="caution">
    <text evidence="2">The sequence shown here is derived from an EMBL/GenBank/DDBJ whole genome shotgun (WGS) entry which is preliminary data.</text>
</comment>
<proteinExistence type="predicted"/>
<dbReference type="AlphaFoldDB" id="A0A8J4G8T6"/>
<sequence length="300" mass="29262">MSGASDVGGGAKPSQSVCRDVGGAAATKAGGSLVRRRTGAAAGADDDEGFMPMLVRGGGCSVAVSSGPGGGGTDGSSASASRMRPPLMLRSLELPPRSPCEWSIMAIDSGGGGGGGGGAYSRSGSVTSSVRQQPMCVLAAAPGASHNQLPCLQQNQPLQPMGLRVGFSDNRTKFTEGSAVRAASSSRFNTLGVFAAAVAASAATSISATTAEAAVAATFAAAAVLSQPASPEAVAGQRQPDDPGQHPVRPTNSSGGGGGADGGSVSRPCSSLVPSPAVVLLSRASSPAATESPYTWNGDM</sequence>
<evidence type="ECO:0000313" key="2">
    <source>
        <dbReference type="EMBL" id="GIM02180.1"/>
    </source>
</evidence>
<feature type="compositionally biased region" description="Gly residues" evidence="1">
    <location>
        <begin position="1"/>
        <end position="11"/>
    </location>
</feature>
<evidence type="ECO:0000256" key="1">
    <source>
        <dbReference type="SAM" id="MobiDB-lite"/>
    </source>
</evidence>
<gene>
    <name evidence="2" type="ORF">Vretimale_7090</name>
</gene>
<accession>A0A8J4G8T6</accession>
<protein>
    <submittedName>
        <fullName evidence="2">Uncharacterized protein</fullName>
    </submittedName>
</protein>
<feature type="region of interest" description="Disordered" evidence="1">
    <location>
        <begin position="1"/>
        <end position="23"/>
    </location>
</feature>
<organism evidence="2 3">
    <name type="scientific">Volvox reticuliferus</name>
    <dbReference type="NCBI Taxonomy" id="1737510"/>
    <lineage>
        <taxon>Eukaryota</taxon>
        <taxon>Viridiplantae</taxon>
        <taxon>Chlorophyta</taxon>
        <taxon>core chlorophytes</taxon>
        <taxon>Chlorophyceae</taxon>
        <taxon>CS clade</taxon>
        <taxon>Chlamydomonadales</taxon>
        <taxon>Volvocaceae</taxon>
        <taxon>Volvox</taxon>
    </lineage>
</organism>
<name>A0A8J4G8T6_9CHLO</name>
<reference evidence="2" key="1">
    <citation type="journal article" date="2021" name="Proc. Natl. Acad. Sci. U.S.A.">
        <title>Three genomes in the algal genus Volvox reveal the fate of a haploid sex-determining region after a transition to homothallism.</title>
        <authorList>
            <person name="Yamamoto K."/>
            <person name="Hamaji T."/>
            <person name="Kawai-Toyooka H."/>
            <person name="Matsuzaki R."/>
            <person name="Takahashi F."/>
            <person name="Nishimura Y."/>
            <person name="Kawachi M."/>
            <person name="Noguchi H."/>
            <person name="Minakuchi Y."/>
            <person name="Umen J.G."/>
            <person name="Toyoda A."/>
            <person name="Nozaki H."/>
        </authorList>
    </citation>
    <scope>NUCLEOTIDE SEQUENCE</scope>
    <source>
        <strain evidence="2">NIES-3785</strain>
    </source>
</reference>
<dbReference type="EMBL" id="BNCQ01000011">
    <property type="protein sequence ID" value="GIM02180.1"/>
    <property type="molecule type" value="Genomic_DNA"/>
</dbReference>
<dbReference type="Proteomes" id="UP000722791">
    <property type="component" value="Unassembled WGS sequence"/>
</dbReference>